<accession>S7ZHS9</accession>
<keyword evidence="3" id="KW-1185">Reference proteome</keyword>
<protein>
    <recommendedName>
        <fullName evidence="1">Aminoglycoside phosphotransferase domain-containing protein</fullName>
    </recommendedName>
</protein>
<dbReference type="PhylomeDB" id="S7ZHS9"/>
<name>S7ZHS9_PENO1</name>
<dbReference type="Gene3D" id="3.90.1200.10">
    <property type="match status" value="1"/>
</dbReference>
<dbReference type="HOGENOM" id="CLU_038193_1_0_1"/>
<proteinExistence type="predicted"/>
<evidence type="ECO:0000313" key="2">
    <source>
        <dbReference type="EMBL" id="EPS30220.1"/>
    </source>
</evidence>
<evidence type="ECO:0000259" key="1">
    <source>
        <dbReference type="Pfam" id="PF01636"/>
    </source>
</evidence>
<feature type="domain" description="Aminoglycoside phosphotransferase" evidence="1">
    <location>
        <begin position="125"/>
        <end position="243"/>
    </location>
</feature>
<dbReference type="EMBL" id="KB644412">
    <property type="protein sequence ID" value="EPS30220.1"/>
    <property type="molecule type" value="Genomic_DNA"/>
</dbReference>
<dbReference type="InterPro" id="IPR011009">
    <property type="entry name" value="Kinase-like_dom_sf"/>
</dbReference>
<dbReference type="OrthoDB" id="5598852at2759"/>
<reference evidence="2 3" key="1">
    <citation type="journal article" date="2013" name="PLoS ONE">
        <title>Genomic and secretomic analyses reveal unique features of the lignocellulolytic enzyme system of Penicillium decumbens.</title>
        <authorList>
            <person name="Liu G."/>
            <person name="Zhang L."/>
            <person name="Wei X."/>
            <person name="Zou G."/>
            <person name="Qin Y."/>
            <person name="Ma L."/>
            <person name="Li J."/>
            <person name="Zheng H."/>
            <person name="Wang S."/>
            <person name="Wang C."/>
            <person name="Xun L."/>
            <person name="Zhao G.-P."/>
            <person name="Zhou Z."/>
            <person name="Qu Y."/>
        </authorList>
    </citation>
    <scope>NUCLEOTIDE SEQUENCE [LARGE SCALE GENOMIC DNA]</scope>
    <source>
        <strain evidence="3">114-2 / CGMCC 5302</strain>
    </source>
</reference>
<evidence type="ECO:0000313" key="3">
    <source>
        <dbReference type="Proteomes" id="UP000019376"/>
    </source>
</evidence>
<organism evidence="2 3">
    <name type="scientific">Penicillium oxalicum (strain 114-2 / CGMCC 5302)</name>
    <name type="common">Penicillium decumbens</name>
    <dbReference type="NCBI Taxonomy" id="933388"/>
    <lineage>
        <taxon>Eukaryota</taxon>
        <taxon>Fungi</taxon>
        <taxon>Dikarya</taxon>
        <taxon>Ascomycota</taxon>
        <taxon>Pezizomycotina</taxon>
        <taxon>Eurotiomycetes</taxon>
        <taxon>Eurotiomycetidae</taxon>
        <taxon>Eurotiales</taxon>
        <taxon>Aspergillaceae</taxon>
        <taxon>Penicillium</taxon>
    </lineage>
</organism>
<dbReference type="STRING" id="933388.S7ZHS9"/>
<dbReference type="SUPFAM" id="SSF56112">
    <property type="entry name" value="Protein kinase-like (PK-like)"/>
    <property type="match status" value="1"/>
</dbReference>
<gene>
    <name evidence="2" type="ORF">PDE_05170</name>
</gene>
<dbReference type="InterPro" id="IPR002575">
    <property type="entry name" value="Aminoglycoside_PTrfase"/>
</dbReference>
<dbReference type="Proteomes" id="UP000019376">
    <property type="component" value="Unassembled WGS sequence"/>
</dbReference>
<dbReference type="Pfam" id="PF01636">
    <property type="entry name" value="APH"/>
    <property type="match status" value="1"/>
</dbReference>
<dbReference type="AlphaFoldDB" id="S7ZHS9"/>
<sequence length="358" mass="40361">MATNDLEYSLDQEITNFFEKTTVSRSDCDKYAKEHLGGNAVPVPVQGVCSYTVYAGINAEFVAQFRLKSHQLRIEIANLARTIYGRLAPEVVFKGVMGQEIEGKEPLYLYTMSRIRGIGYLDFILAHIGQVPENSAQFSHWRKNLVTDVARFFALSWKTPQKVDQSYHDDLRCRYERDLGLLLVCLPDRFRPLIQESINLLPAIFSLPMVLLHKDLGVCNLIVNESCNLVGVIDWAEAEIAPFGLNFHSHQRLISKVHLKNGWIRYDDYGVLEETFWSTLSEAAGGLDNQTVGIIKAARVTGLLLSRGFTSRQGNMPEPVPIRDDESGAYNMRDLDGLLLNPATRFIELNNSTDAQSM</sequence>
<dbReference type="eggNOG" id="ENOG502SKQB">
    <property type="taxonomic scope" value="Eukaryota"/>
</dbReference>